<sequence length="54" mass="6231">MKMKFYKSPKIELFVIEIEETIANGSALTKPMSSSDVNTEWETGQNVENTFTWE</sequence>
<dbReference type="Proteomes" id="UP001165302">
    <property type="component" value="Unassembled WGS sequence"/>
</dbReference>
<organism evidence="2 3">
    <name type="scientific">Sphingobacterium bovistauri</name>
    <dbReference type="NCBI Taxonomy" id="2781959"/>
    <lineage>
        <taxon>Bacteria</taxon>
        <taxon>Pseudomonadati</taxon>
        <taxon>Bacteroidota</taxon>
        <taxon>Sphingobacteriia</taxon>
        <taxon>Sphingobacteriales</taxon>
        <taxon>Sphingobacteriaceae</taxon>
        <taxon>Sphingobacterium</taxon>
    </lineage>
</organism>
<accession>A0ABS7Z8X3</accession>
<keyword evidence="3" id="KW-1185">Reference proteome</keyword>
<feature type="region of interest" description="Disordered" evidence="1">
    <location>
        <begin position="28"/>
        <end position="54"/>
    </location>
</feature>
<evidence type="ECO:0008006" key="4">
    <source>
        <dbReference type="Google" id="ProtNLM"/>
    </source>
</evidence>
<protein>
    <recommendedName>
        <fullName evidence="4">Lasso peptide</fullName>
    </recommendedName>
</protein>
<proteinExistence type="predicted"/>
<dbReference type="RefSeq" id="WP_225554964.1">
    <property type="nucleotide sequence ID" value="NZ_JADEYP010000039.1"/>
</dbReference>
<name>A0ABS7Z8X3_9SPHI</name>
<dbReference type="EMBL" id="JADEYP010000039">
    <property type="protein sequence ID" value="MCA5006605.1"/>
    <property type="molecule type" value="Genomic_DNA"/>
</dbReference>
<comment type="caution">
    <text evidence="2">The sequence shown here is derived from an EMBL/GenBank/DDBJ whole genome shotgun (WGS) entry which is preliminary data.</text>
</comment>
<evidence type="ECO:0000313" key="2">
    <source>
        <dbReference type="EMBL" id="MCA5006605.1"/>
    </source>
</evidence>
<evidence type="ECO:0000256" key="1">
    <source>
        <dbReference type="SAM" id="MobiDB-lite"/>
    </source>
</evidence>
<reference evidence="2" key="1">
    <citation type="submission" date="2020-10" db="EMBL/GenBank/DDBJ databases">
        <authorList>
            <person name="Lu T."/>
            <person name="Wang Q."/>
            <person name="Han X."/>
        </authorList>
    </citation>
    <scope>NUCLEOTIDE SEQUENCE</scope>
    <source>
        <strain evidence="2">WQ 366</strain>
    </source>
</reference>
<gene>
    <name evidence="2" type="ORF">IPZ78_15800</name>
</gene>
<evidence type="ECO:0000313" key="3">
    <source>
        <dbReference type="Proteomes" id="UP001165302"/>
    </source>
</evidence>